<name>A0A6I2U028_9BACT</name>
<dbReference type="AlphaFoldDB" id="A0A6I2U028"/>
<accession>A0A6I2U028</accession>
<comment type="caution">
    <text evidence="2">The sequence shown here is derived from an EMBL/GenBank/DDBJ whole genome shotgun (WGS) entry which is preliminary data.</text>
</comment>
<protein>
    <submittedName>
        <fullName evidence="2">Uncharacterized protein</fullName>
    </submittedName>
</protein>
<feature type="region of interest" description="Disordered" evidence="1">
    <location>
        <begin position="59"/>
        <end position="79"/>
    </location>
</feature>
<gene>
    <name evidence="2" type="ORF">FYJ72_03940</name>
</gene>
<dbReference type="EMBL" id="VUNF01000004">
    <property type="protein sequence ID" value="MST76854.1"/>
    <property type="molecule type" value="Genomic_DNA"/>
</dbReference>
<sequence>MKYSISITPESGGSDDVSLSLDTNGGTVEIKSYGVILNLQEFIEFADGVQEIRRKFEVLTSKNEKEDDTTGNRNHQEKQ</sequence>
<evidence type="ECO:0000313" key="3">
    <source>
        <dbReference type="Proteomes" id="UP000450161"/>
    </source>
</evidence>
<organism evidence="2 3">
    <name type="scientific">Segatella copri</name>
    <dbReference type="NCBI Taxonomy" id="165179"/>
    <lineage>
        <taxon>Bacteria</taxon>
        <taxon>Pseudomonadati</taxon>
        <taxon>Bacteroidota</taxon>
        <taxon>Bacteroidia</taxon>
        <taxon>Bacteroidales</taxon>
        <taxon>Prevotellaceae</taxon>
        <taxon>Segatella</taxon>
    </lineage>
</organism>
<evidence type="ECO:0000313" key="2">
    <source>
        <dbReference type="EMBL" id="MST76854.1"/>
    </source>
</evidence>
<dbReference type="RefSeq" id="WP_154480475.1">
    <property type="nucleotide sequence ID" value="NZ_VUNF01000004.1"/>
</dbReference>
<reference evidence="2 3" key="1">
    <citation type="submission" date="2019-08" db="EMBL/GenBank/DDBJ databases">
        <title>In-depth cultivation of the pig gut microbiome towards novel bacterial diversity and tailored functional studies.</title>
        <authorList>
            <person name="Wylensek D."/>
            <person name="Hitch T.C.A."/>
            <person name="Clavel T."/>
        </authorList>
    </citation>
    <scope>NUCLEOTIDE SEQUENCE [LARGE SCALE GENOMIC DNA]</scope>
    <source>
        <strain evidence="2 3">LKV-178-WT-2C</strain>
    </source>
</reference>
<evidence type="ECO:0000256" key="1">
    <source>
        <dbReference type="SAM" id="MobiDB-lite"/>
    </source>
</evidence>
<proteinExistence type="predicted"/>
<dbReference type="Proteomes" id="UP000450161">
    <property type="component" value="Unassembled WGS sequence"/>
</dbReference>